<name>A0AAN9YLY5_9PEZI</name>
<sequence length="466" mass="50336">MALFANTNNSRPSPPSLPDVRARTYVPSGPCQRCVGETTFLWRDHQAASQNDQAAWDRFATDTVLRLDAEQRRRAARVSLTPEQLAEDRALRQEQRGLDRERAFKSGFVGKGKGKGGGRANTRGRRGRQVADVAEKPSEEAKDRQYAEWMVKCEGMVENWRDRRLLEGRAEPRPVIDPASGQVVNGPLWGIVELQRQPQQQQPRAPPPAGVYGTSYYMPAQRQQLQWYSPSSGMQRNNNTGGRSSLGFEIYNDATPQQQQQQQNFDPTPSNGSSSYEDPFEGCHVSPFLPAIPNRSGPLCYLVPDSAPMPGCHGPEGRPSDVPDPDKLDPTDLDLGPALLSKGTAVEPDTSPEAAAAAPAAAPPTAAPESAGPPPAAPTTVVDSPAPLGDVDDNSMNNMYNAGIADGGDEFFHWDDAAALEEPESPSDWLAKHGCIPNDNAGSAGNASGYGERDVEDLENQAPTGF</sequence>
<comment type="caution">
    <text evidence="2">The sequence shown here is derived from an EMBL/GenBank/DDBJ whole genome shotgun (WGS) entry which is preliminary data.</text>
</comment>
<feature type="compositionally biased region" description="Basic and acidic residues" evidence="1">
    <location>
        <begin position="133"/>
        <end position="142"/>
    </location>
</feature>
<evidence type="ECO:0000256" key="1">
    <source>
        <dbReference type="SAM" id="MobiDB-lite"/>
    </source>
</evidence>
<feature type="compositionally biased region" description="Pro residues" evidence="1">
    <location>
        <begin position="361"/>
        <end position="377"/>
    </location>
</feature>
<feature type="compositionally biased region" description="Polar residues" evidence="1">
    <location>
        <begin position="1"/>
        <end position="11"/>
    </location>
</feature>
<dbReference type="AlphaFoldDB" id="A0AAN9YLY5"/>
<feature type="compositionally biased region" description="Low complexity" evidence="1">
    <location>
        <begin position="440"/>
        <end position="449"/>
    </location>
</feature>
<feature type="compositionally biased region" description="Low complexity" evidence="1">
    <location>
        <begin position="348"/>
        <end position="360"/>
    </location>
</feature>
<organism evidence="2 3">
    <name type="scientific">Diatrype stigma</name>
    <dbReference type="NCBI Taxonomy" id="117547"/>
    <lineage>
        <taxon>Eukaryota</taxon>
        <taxon>Fungi</taxon>
        <taxon>Dikarya</taxon>
        <taxon>Ascomycota</taxon>
        <taxon>Pezizomycotina</taxon>
        <taxon>Sordariomycetes</taxon>
        <taxon>Xylariomycetidae</taxon>
        <taxon>Xylariales</taxon>
        <taxon>Diatrypaceae</taxon>
        <taxon>Diatrype</taxon>
    </lineage>
</organism>
<feature type="compositionally biased region" description="Basic and acidic residues" evidence="1">
    <location>
        <begin position="315"/>
        <end position="330"/>
    </location>
</feature>
<dbReference type="Proteomes" id="UP001320420">
    <property type="component" value="Unassembled WGS sequence"/>
</dbReference>
<feature type="compositionally biased region" description="Polar residues" evidence="1">
    <location>
        <begin position="228"/>
        <end position="243"/>
    </location>
</feature>
<protein>
    <submittedName>
        <fullName evidence="2">Uncharacterized protein</fullName>
    </submittedName>
</protein>
<keyword evidence="3" id="KW-1185">Reference proteome</keyword>
<feature type="region of interest" description="Disordered" evidence="1">
    <location>
        <begin position="311"/>
        <end position="466"/>
    </location>
</feature>
<feature type="compositionally biased region" description="Polar residues" evidence="1">
    <location>
        <begin position="264"/>
        <end position="276"/>
    </location>
</feature>
<reference evidence="2 3" key="1">
    <citation type="submission" date="2024-02" db="EMBL/GenBank/DDBJ databases">
        <title>De novo assembly and annotation of 12 fungi associated with fruit tree decline syndrome in Ontario, Canada.</title>
        <authorList>
            <person name="Sulman M."/>
            <person name="Ellouze W."/>
            <person name="Ilyukhin E."/>
        </authorList>
    </citation>
    <scope>NUCLEOTIDE SEQUENCE [LARGE SCALE GENOMIC DNA]</scope>
    <source>
        <strain evidence="2 3">M11/M66-122</strain>
    </source>
</reference>
<feature type="compositionally biased region" description="Basic residues" evidence="1">
    <location>
        <begin position="112"/>
        <end position="128"/>
    </location>
</feature>
<feature type="region of interest" description="Disordered" evidence="1">
    <location>
        <begin position="1"/>
        <end position="20"/>
    </location>
</feature>
<evidence type="ECO:0000313" key="3">
    <source>
        <dbReference type="Proteomes" id="UP001320420"/>
    </source>
</evidence>
<evidence type="ECO:0000313" key="2">
    <source>
        <dbReference type="EMBL" id="KAK7750198.1"/>
    </source>
</evidence>
<gene>
    <name evidence="2" type="ORF">SLS62_007827</name>
</gene>
<feature type="compositionally biased region" description="Low complexity" evidence="1">
    <location>
        <begin position="378"/>
        <end position="387"/>
    </location>
</feature>
<feature type="compositionally biased region" description="Basic and acidic residues" evidence="1">
    <location>
        <begin position="94"/>
        <end position="104"/>
    </location>
</feature>
<feature type="region of interest" description="Disordered" evidence="1">
    <location>
        <begin position="94"/>
        <end position="142"/>
    </location>
</feature>
<accession>A0AAN9YLY5</accession>
<proteinExistence type="predicted"/>
<dbReference type="EMBL" id="JAKJXP020000068">
    <property type="protein sequence ID" value="KAK7750198.1"/>
    <property type="molecule type" value="Genomic_DNA"/>
</dbReference>
<feature type="region of interest" description="Disordered" evidence="1">
    <location>
        <begin position="228"/>
        <end position="279"/>
    </location>
</feature>